<dbReference type="Proteomes" id="UP000499080">
    <property type="component" value="Unassembled WGS sequence"/>
</dbReference>
<reference evidence="2 3" key="1">
    <citation type="journal article" date="2019" name="Sci. Rep.">
        <title>Orb-weaving spider Araneus ventricosus genome elucidates the spidroin gene catalogue.</title>
        <authorList>
            <person name="Kono N."/>
            <person name="Nakamura H."/>
            <person name="Ohtoshi R."/>
            <person name="Moran D.A.P."/>
            <person name="Shinohara A."/>
            <person name="Yoshida Y."/>
            <person name="Fujiwara M."/>
            <person name="Mori M."/>
            <person name="Tomita M."/>
            <person name="Arakawa K."/>
        </authorList>
    </citation>
    <scope>NUCLEOTIDE SEQUENCE [LARGE SCALE GENOMIC DNA]</scope>
</reference>
<organism evidence="2 3">
    <name type="scientific">Araneus ventricosus</name>
    <name type="common">Orbweaver spider</name>
    <name type="synonym">Epeira ventricosa</name>
    <dbReference type="NCBI Taxonomy" id="182803"/>
    <lineage>
        <taxon>Eukaryota</taxon>
        <taxon>Metazoa</taxon>
        <taxon>Ecdysozoa</taxon>
        <taxon>Arthropoda</taxon>
        <taxon>Chelicerata</taxon>
        <taxon>Arachnida</taxon>
        <taxon>Araneae</taxon>
        <taxon>Araneomorphae</taxon>
        <taxon>Entelegynae</taxon>
        <taxon>Araneoidea</taxon>
        <taxon>Araneidae</taxon>
        <taxon>Araneus</taxon>
    </lineage>
</organism>
<evidence type="ECO:0000313" key="2">
    <source>
        <dbReference type="EMBL" id="GBM35282.1"/>
    </source>
</evidence>
<sequence length="75" mass="8304">MKGVFLSLAGTIKNGSNFGSRILLEDRMVSLVEPLRTMSPAFTQPERVATAGSFTDPELIEKTTWVMTQTPVRVF</sequence>
<evidence type="ECO:0000259" key="1">
    <source>
        <dbReference type="PROSITE" id="PS51144"/>
    </source>
</evidence>
<name>A0A4Y2F178_ARAVE</name>
<feature type="domain" description="Alpha-carbonic anhydrase" evidence="1">
    <location>
        <begin position="1"/>
        <end position="75"/>
    </location>
</feature>
<dbReference type="AlphaFoldDB" id="A0A4Y2F178"/>
<dbReference type="InterPro" id="IPR001148">
    <property type="entry name" value="CA_dom"/>
</dbReference>
<protein>
    <recommendedName>
        <fullName evidence="1">Alpha-carbonic anhydrase domain-containing protein</fullName>
    </recommendedName>
</protein>
<evidence type="ECO:0000313" key="3">
    <source>
        <dbReference type="Proteomes" id="UP000499080"/>
    </source>
</evidence>
<proteinExistence type="predicted"/>
<accession>A0A4Y2F178</accession>
<comment type="caution">
    <text evidence="2">The sequence shown here is derived from an EMBL/GenBank/DDBJ whole genome shotgun (WGS) entry which is preliminary data.</text>
</comment>
<dbReference type="PROSITE" id="PS51144">
    <property type="entry name" value="ALPHA_CA_2"/>
    <property type="match status" value="1"/>
</dbReference>
<gene>
    <name evidence="2" type="ORF">AVEN_38151_1</name>
</gene>
<dbReference type="EMBL" id="BGPR01000781">
    <property type="protein sequence ID" value="GBM35282.1"/>
    <property type="molecule type" value="Genomic_DNA"/>
</dbReference>
<keyword evidence="3" id="KW-1185">Reference proteome</keyword>